<dbReference type="PANTHER" id="PTHR42815:SF2">
    <property type="entry name" value="FAD-BINDING, PUTATIVE (AFU_ORTHOLOGUE AFUA_6G07600)-RELATED"/>
    <property type="match status" value="1"/>
</dbReference>
<organism evidence="1 2">
    <name type="scientific">Labrys okinawensis</name>
    <dbReference type="NCBI Taxonomy" id="346911"/>
    <lineage>
        <taxon>Bacteria</taxon>
        <taxon>Pseudomonadati</taxon>
        <taxon>Pseudomonadota</taxon>
        <taxon>Alphaproteobacteria</taxon>
        <taxon>Hyphomicrobiales</taxon>
        <taxon>Xanthobacteraceae</taxon>
        <taxon>Labrys</taxon>
    </lineage>
</organism>
<comment type="caution">
    <text evidence="1">The sequence shown here is derived from an EMBL/GenBank/DDBJ whole genome shotgun (WGS) entry which is preliminary data.</text>
</comment>
<dbReference type="SUPFAM" id="SSF50475">
    <property type="entry name" value="FMN-binding split barrel"/>
    <property type="match status" value="1"/>
</dbReference>
<dbReference type="InterPro" id="IPR012349">
    <property type="entry name" value="Split_barrel_FMN-bd"/>
</dbReference>
<evidence type="ECO:0000313" key="1">
    <source>
        <dbReference type="EMBL" id="PRH88813.1"/>
    </source>
</evidence>
<dbReference type="PANTHER" id="PTHR42815">
    <property type="entry name" value="FAD-BINDING, PUTATIVE (AFU_ORTHOLOGUE AFUA_6G07600)-RELATED"/>
    <property type="match status" value="1"/>
</dbReference>
<evidence type="ECO:0000313" key="2">
    <source>
        <dbReference type="Proteomes" id="UP000237682"/>
    </source>
</evidence>
<dbReference type="AlphaFoldDB" id="A0A2S9QHJ6"/>
<sequence length="335" mass="36311">MDGKVPVATDSPWHEGELALQRRAGAAERMDVVGRRVLRDHLIEQHRDFYPLLPFIVVGAADHAGEMWATILAGRPGFLHSPEPRTLHVAAGADPADPLASGLEDGAAIGLLGIELHTRRRNRLNGTVRRTGPDAFDVEVGESFGNCPRYIRLRDFGFARDPAAASTLPVRRFDRIEGPAAALIAGAETLFIASSVTRADGRRQVDVSHRGGRPGFVALQDDGSLLMPDFAGNLFFNTLGNILADPRCGFTFVDFETGDLLQLSGDGEVILEGPEIAAFEGAEQLLRFRPKQILLRPGALPLRWHSPADGASPHSLATGNWEEARALLETGFRQP</sequence>
<dbReference type="Gene3D" id="2.30.110.10">
    <property type="entry name" value="Electron Transport, Fmn-binding Protein, Chain A"/>
    <property type="match status" value="1"/>
</dbReference>
<name>A0A2S9QHJ6_9HYPH</name>
<protein>
    <submittedName>
        <fullName evidence="1">Flavin-nucleotide-binding protein</fullName>
    </submittedName>
</protein>
<dbReference type="Proteomes" id="UP000237682">
    <property type="component" value="Unassembled WGS sequence"/>
</dbReference>
<reference evidence="1 2" key="1">
    <citation type="submission" date="2018-02" db="EMBL/GenBank/DDBJ databases">
        <title>Whole genome sequencing of endophytic bacterium.</title>
        <authorList>
            <person name="Eedara R."/>
            <person name="Podile A.R."/>
        </authorList>
    </citation>
    <scope>NUCLEOTIDE SEQUENCE [LARGE SCALE GENOMIC DNA]</scope>
    <source>
        <strain evidence="1 2">RP1T</strain>
    </source>
</reference>
<dbReference type="RefSeq" id="WP_105861159.1">
    <property type="nucleotide sequence ID" value="NZ_PUEJ01000002.1"/>
</dbReference>
<keyword evidence="2" id="KW-1185">Reference proteome</keyword>
<accession>A0A2S9QHJ6</accession>
<proteinExistence type="predicted"/>
<dbReference type="OrthoDB" id="9786134at2"/>
<gene>
    <name evidence="1" type="ORF">C5L14_06235</name>
</gene>
<dbReference type="EMBL" id="PUEJ01000002">
    <property type="protein sequence ID" value="PRH88813.1"/>
    <property type="molecule type" value="Genomic_DNA"/>
</dbReference>